<dbReference type="Proteomes" id="UP000053372">
    <property type="component" value="Unassembled WGS sequence"/>
</dbReference>
<keyword evidence="3" id="KW-1185">Reference proteome</keyword>
<dbReference type="RefSeq" id="WP_027843178.1">
    <property type="nucleotide sequence ID" value="NZ_LMTZ01000151.1"/>
</dbReference>
<evidence type="ECO:0000313" key="1">
    <source>
        <dbReference type="EMBL" id="KST62043.1"/>
    </source>
</evidence>
<dbReference type="EMBL" id="LMTZ01000151">
    <property type="protein sequence ID" value="KST62623.1"/>
    <property type="molecule type" value="Genomic_DNA"/>
</dbReference>
<dbReference type="EMBL" id="LMTZ01000164">
    <property type="protein sequence ID" value="KST62043.1"/>
    <property type="molecule type" value="Genomic_DNA"/>
</dbReference>
<name>A0A0V7ZC32_9CYAN</name>
<dbReference type="OrthoDB" id="939976at2"/>
<reference evidence="1 3" key="1">
    <citation type="journal article" date="2015" name="Genome Announc.">
        <title>Draft Genome of the Euendolithic (true boring) Cyanobacterium Mastigocoleus testarum strain BC008.</title>
        <authorList>
            <person name="Guida B.S."/>
            <person name="Garcia-Pichel F."/>
        </authorList>
    </citation>
    <scope>NUCLEOTIDE SEQUENCE [LARGE SCALE GENOMIC DNA]</scope>
    <source>
        <strain evidence="1 3">BC008</strain>
    </source>
</reference>
<protein>
    <submittedName>
        <fullName evidence="1">Uncharacterized protein</fullName>
    </submittedName>
</protein>
<gene>
    <name evidence="1" type="ORF">BC008_08420</name>
    <name evidence="2" type="ORF">BC008_37940</name>
</gene>
<dbReference type="AlphaFoldDB" id="A0A0V7ZC32"/>
<evidence type="ECO:0000313" key="2">
    <source>
        <dbReference type="EMBL" id="KST62623.1"/>
    </source>
</evidence>
<evidence type="ECO:0000313" key="3">
    <source>
        <dbReference type="Proteomes" id="UP000053372"/>
    </source>
</evidence>
<comment type="caution">
    <text evidence="1">The sequence shown here is derived from an EMBL/GenBank/DDBJ whole genome shotgun (WGS) entry which is preliminary data.</text>
</comment>
<dbReference type="InterPro" id="IPR040871">
    <property type="entry name" value="HopA1"/>
</dbReference>
<organism evidence="1 3">
    <name type="scientific">Mastigocoleus testarum BC008</name>
    <dbReference type="NCBI Taxonomy" id="371196"/>
    <lineage>
        <taxon>Bacteria</taxon>
        <taxon>Bacillati</taxon>
        <taxon>Cyanobacteriota</taxon>
        <taxon>Cyanophyceae</taxon>
        <taxon>Nostocales</taxon>
        <taxon>Hapalosiphonaceae</taxon>
        <taxon>Mastigocoleus</taxon>
    </lineage>
</organism>
<sequence>MQTIQIIQEIAKKIQINYSDLSCSHINYQRDKKSTDIVAIFKTLSRKFQYDHLASLLCTLIFDIYFSGEMLLVKKRKAVSTHKYSEIESENTIAEVDWEFYEQLHHNNQGKGWWNPGFSLLRQETDGKIAVEKKGIIFYIQSDSYLRLEKQSTTVGDMFSVYTPPGRILHKYYMAFGDVASFYENSPAFIYFNFNSEGAAAVMRNLTQKFNYLQIPFCFKVLHNPSNYGQYDSGCLRIDRDSYPVVRPVLQNVYEENASDFNTKIPIFTKMLAPGLALAENPEPEYEFYFREEFGINRCQIVANALVEAYQNGHESLEDRVKYIIQHFEGLGISLEHPYLNPNSEDIYTPLD</sequence>
<proteinExistence type="predicted"/>
<dbReference type="Pfam" id="PF17914">
    <property type="entry name" value="HopA1"/>
    <property type="match status" value="1"/>
</dbReference>
<accession>A0A0V7ZC32</accession>